<accession>A0AAV5MG09</accession>
<proteinExistence type="predicted"/>
<organism evidence="1 2">
    <name type="scientific">Rubroshorea leprosula</name>
    <dbReference type="NCBI Taxonomy" id="152421"/>
    <lineage>
        <taxon>Eukaryota</taxon>
        <taxon>Viridiplantae</taxon>
        <taxon>Streptophyta</taxon>
        <taxon>Embryophyta</taxon>
        <taxon>Tracheophyta</taxon>
        <taxon>Spermatophyta</taxon>
        <taxon>Magnoliopsida</taxon>
        <taxon>eudicotyledons</taxon>
        <taxon>Gunneridae</taxon>
        <taxon>Pentapetalae</taxon>
        <taxon>rosids</taxon>
        <taxon>malvids</taxon>
        <taxon>Malvales</taxon>
        <taxon>Dipterocarpaceae</taxon>
        <taxon>Rubroshorea</taxon>
    </lineage>
</organism>
<evidence type="ECO:0000313" key="1">
    <source>
        <dbReference type="EMBL" id="GKV48544.1"/>
    </source>
</evidence>
<evidence type="ECO:0000313" key="2">
    <source>
        <dbReference type="Proteomes" id="UP001054252"/>
    </source>
</evidence>
<dbReference type="AlphaFoldDB" id="A0AAV5MG09"/>
<keyword evidence="2" id="KW-1185">Reference proteome</keyword>
<dbReference type="Proteomes" id="UP001054252">
    <property type="component" value="Unassembled WGS sequence"/>
</dbReference>
<sequence length="88" mass="9307">MLAQSAGVQATWVRRSRRQGDLVQQRIRLFWQKQECRIKCSCSRVQGRGSELSAAAGAGVMIARDLGAGGTSGAEQGVQACKKGGVGE</sequence>
<reference evidence="1 2" key="1">
    <citation type="journal article" date="2021" name="Commun. Biol.">
        <title>The genome of Shorea leprosula (Dipterocarpaceae) highlights the ecological relevance of drought in aseasonal tropical rainforests.</title>
        <authorList>
            <person name="Ng K.K.S."/>
            <person name="Kobayashi M.J."/>
            <person name="Fawcett J.A."/>
            <person name="Hatakeyama M."/>
            <person name="Paape T."/>
            <person name="Ng C.H."/>
            <person name="Ang C.C."/>
            <person name="Tnah L.H."/>
            <person name="Lee C.T."/>
            <person name="Nishiyama T."/>
            <person name="Sese J."/>
            <person name="O'Brien M.J."/>
            <person name="Copetti D."/>
            <person name="Mohd Noor M.I."/>
            <person name="Ong R.C."/>
            <person name="Putra M."/>
            <person name="Sireger I.Z."/>
            <person name="Indrioko S."/>
            <person name="Kosugi Y."/>
            <person name="Izuno A."/>
            <person name="Isagi Y."/>
            <person name="Lee S.L."/>
            <person name="Shimizu K.K."/>
        </authorList>
    </citation>
    <scope>NUCLEOTIDE SEQUENCE [LARGE SCALE GENOMIC DNA]</scope>
    <source>
        <strain evidence="1">214</strain>
    </source>
</reference>
<protein>
    <submittedName>
        <fullName evidence="1">Uncharacterized protein</fullName>
    </submittedName>
</protein>
<comment type="caution">
    <text evidence="1">The sequence shown here is derived from an EMBL/GenBank/DDBJ whole genome shotgun (WGS) entry which is preliminary data.</text>
</comment>
<name>A0AAV5MG09_9ROSI</name>
<dbReference type="EMBL" id="BPVZ01000260">
    <property type="protein sequence ID" value="GKV48544.1"/>
    <property type="molecule type" value="Genomic_DNA"/>
</dbReference>
<gene>
    <name evidence="1" type="ORF">SLEP1_g55345</name>
</gene>